<reference evidence="1" key="1">
    <citation type="submission" date="2021-03" db="EMBL/GenBank/DDBJ databases">
        <title>Draft genome sequence of rust myrtle Austropuccinia psidii MF-1, a brazilian biotype.</title>
        <authorList>
            <person name="Quecine M.C."/>
            <person name="Pachon D.M.R."/>
            <person name="Bonatelli M.L."/>
            <person name="Correr F.H."/>
            <person name="Franceschini L.M."/>
            <person name="Leite T.F."/>
            <person name="Margarido G.R.A."/>
            <person name="Almeida C.A."/>
            <person name="Ferrarezi J.A."/>
            <person name="Labate C.A."/>
        </authorList>
    </citation>
    <scope>NUCLEOTIDE SEQUENCE</scope>
    <source>
        <strain evidence="1">MF-1</strain>
    </source>
</reference>
<gene>
    <name evidence="1" type="ORF">O181_001685</name>
</gene>
<accession>A0A9Q3BBH8</accession>
<comment type="caution">
    <text evidence="1">The sequence shown here is derived from an EMBL/GenBank/DDBJ whole genome shotgun (WGS) entry which is preliminary data.</text>
</comment>
<dbReference type="EMBL" id="AVOT02000248">
    <property type="protein sequence ID" value="MBW0461970.1"/>
    <property type="molecule type" value="Genomic_DNA"/>
</dbReference>
<proteinExistence type="predicted"/>
<evidence type="ECO:0000313" key="1">
    <source>
        <dbReference type="EMBL" id="MBW0461970.1"/>
    </source>
</evidence>
<sequence>MINLTSNSDYCPEVEARIPLSFMEIDRKRNFRFSELAPGSGTSDTDFIGPEETEKPILVIISSELHNKFFNSVNIYYAKYKQFGILMSLLQQKYMIPEPESQ</sequence>
<dbReference type="OrthoDB" id="420169at2759"/>
<dbReference type="AlphaFoldDB" id="A0A9Q3BBH8"/>
<organism evidence="1 2">
    <name type="scientific">Austropuccinia psidii MF-1</name>
    <dbReference type="NCBI Taxonomy" id="1389203"/>
    <lineage>
        <taxon>Eukaryota</taxon>
        <taxon>Fungi</taxon>
        <taxon>Dikarya</taxon>
        <taxon>Basidiomycota</taxon>
        <taxon>Pucciniomycotina</taxon>
        <taxon>Pucciniomycetes</taxon>
        <taxon>Pucciniales</taxon>
        <taxon>Sphaerophragmiaceae</taxon>
        <taxon>Austropuccinia</taxon>
    </lineage>
</organism>
<evidence type="ECO:0000313" key="2">
    <source>
        <dbReference type="Proteomes" id="UP000765509"/>
    </source>
</evidence>
<keyword evidence="2" id="KW-1185">Reference proteome</keyword>
<name>A0A9Q3BBH8_9BASI</name>
<protein>
    <submittedName>
        <fullName evidence="1">Uncharacterized protein</fullName>
    </submittedName>
</protein>
<dbReference type="Proteomes" id="UP000765509">
    <property type="component" value="Unassembled WGS sequence"/>
</dbReference>